<accession>A0A388KQW9</accession>
<comment type="caution">
    <text evidence="1">The sequence shown here is derived from an EMBL/GenBank/DDBJ whole genome shotgun (WGS) entry which is preliminary data.</text>
</comment>
<reference evidence="1 2" key="1">
    <citation type="journal article" date="2018" name="Cell">
        <title>The Chara Genome: Secondary Complexity and Implications for Plant Terrestrialization.</title>
        <authorList>
            <person name="Nishiyama T."/>
            <person name="Sakayama H."/>
            <person name="Vries J.D."/>
            <person name="Buschmann H."/>
            <person name="Saint-Marcoux D."/>
            <person name="Ullrich K.K."/>
            <person name="Haas F.B."/>
            <person name="Vanderstraeten L."/>
            <person name="Becker D."/>
            <person name="Lang D."/>
            <person name="Vosolsobe S."/>
            <person name="Rombauts S."/>
            <person name="Wilhelmsson P.K.I."/>
            <person name="Janitza P."/>
            <person name="Kern R."/>
            <person name="Heyl A."/>
            <person name="Rumpler F."/>
            <person name="Villalobos L.I.A.C."/>
            <person name="Clay J.M."/>
            <person name="Skokan R."/>
            <person name="Toyoda A."/>
            <person name="Suzuki Y."/>
            <person name="Kagoshima H."/>
            <person name="Schijlen E."/>
            <person name="Tajeshwar N."/>
            <person name="Catarino B."/>
            <person name="Hetherington A.J."/>
            <person name="Saltykova A."/>
            <person name="Bonnot C."/>
            <person name="Breuninger H."/>
            <person name="Symeonidi A."/>
            <person name="Radhakrishnan G.V."/>
            <person name="Van Nieuwerburgh F."/>
            <person name="Deforce D."/>
            <person name="Chang C."/>
            <person name="Karol K.G."/>
            <person name="Hedrich R."/>
            <person name="Ulvskov P."/>
            <person name="Glockner G."/>
            <person name="Delwiche C.F."/>
            <person name="Petrasek J."/>
            <person name="Van de Peer Y."/>
            <person name="Friml J."/>
            <person name="Beilby M."/>
            <person name="Dolan L."/>
            <person name="Kohara Y."/>
            <person name="Sugano S."/>
            <person name="Fujiyama A."/>
            <person name="Delaux P.-M."/>
            <person name="Quint M."/>
            <person name="TheiBen G."/>
            <person name="Hagemann M."/>
            <person name="Harholt J."/>
            <person name="Dunand C."/>
            <person name="Zachgo S."/>
            <person name="Langdale J."/>
            <person name="Maumus F."/>
            <person name="Straeten D.V.D."/>
            <person name="Gould S.B."/>
            <person name="Rensing S.A."/>
        </authorList>
    </citation>
    <scope>NUCLEOTIDE SEQUENCE [LARGE SCALE GENOMIC DNA]</scope>
    <source>
        <strain evidence="1 2">S276</strain>
    </source>
</reference>
<dbReference type="Gramene" id="GBG72422">
    <property type="protein sequence ID" value="GBG72422"/>
    <property type="gene ID" value="CBR_g12001"/>
</dbReference>
<dbReference type="EMBL" id="BFEA01000165">
    <property type="protein sequence ID" value="GBG72422.1"/>
    <property type="molecule type" value="Genomic_DNA"/>
</dbReference>
<dbReference type="Proteomes" id="UP000265515">
    <property type="component" value="Unassembled WGS sequence"/>
</dbReference>
<proteinExistence type="predicted"/>
<dbReference type="AlphaFoldDB" id="A0A388KQW9"/>
<evidence type="ECO:0000313" key="2">
    <source>
        <dbReference type="Proteomes" id="UP000265515"/>
    </source>
</evidence>
<evidence type="ECO:0000313" key="1">
    <source>
        <dbReference type="EMBL" id="GBG72422.1"/>
    </source>
</evidence>
<keyword evidence="2" id="KW-1185">Reference proteome</keyword>
<organism evidence="1 2">
    <name type="scientific">Chara braunii</name>
    <name type="common">Braun's stonewort</name>
    <dbReference type="NCBI Taxonomy" id="69332"/>
    <lineage>
        <taxon>Eukaryota</taxon>
        <taxon>Viridiplantae</taxon>
        <taxon>Streptophyta</taxon>
        <taxon>Charophyceae</taxon>
        <taxon>Charales</taxon>
        <taxon>Characeae</taxon>
        <taxon>Chara</taxon>
    </lineage>
</organism>
<sequence length="135" mass="14728">MNGFWDIASAMVSYISLCSMRSWANPHLPCGSSIVEQQPGWPPGVCGGGYAPTIAARWQTRQGCRLTTLLLWVVRAIQLFGLLMHLVGEFKRNGLVSPSSCLVDRWCAMSGKASGLVGEVLKRTCLMKLLVMEAV</sequence>
<name>A0A388KQW9_CHABU</name>
<gene>
    <name evidence="1" type="ORF">CBR_g12001</name>
</gene>
<protein>
    <submittedName>
        <fullName evidence="1">Uncharacterized protein</fullName>
    </submittedName>
</protein>